<dbReference type="KEGG" id="ssl:SS1G_01259"/>
<reference evidence="3" key="1">
    <citation type="journal article" date="2017" name="Genome Biol. Evol.">
        <title>The complete genome sequence of the phytopathogenic fungus Sclerotinia sclerotiorum reveals insights into the genome architecture of broad host range pathogens.</title>
        <authorList>
            <person name="Derbyshire M."/>
            <person name="Denton-Giles M."/>
            <person name="Hegedus D."/>
            <person name="Seifbarghy S."/>
            <person name="Rollins J."/>
            <person name="van Kan J."/>
            <person name="Seidl M.F."/>
            <person name="Faino L."/>
            <person name="Mbengue M."/>
            <person name="Navaud O."/>
            <person name="Raffaele S."/>
            <person name="Hammond-Kosack K."/>
            <person name="Heard S."/>
            <person name="Oliver R."/>
        </authorList>
    </citation>
    <scope>NUCLEOTIDE SEQUENCE [LARGE SCALE GENOMIC DNA]</scope>
    <source>
        <strain evidence="3">ATCC 18683 / 1980 / Ss-1</strain>
    </source>
</reference>
<dbReference type="EMBL" id="CP017814">
    <property type="protein sequence ID" value="APA06248.1"/>
    <property type="molecule type" value="Genomic_DNA"/>
</dbReference>
<name>A0A1D9PU55_SCLS1</name>
<feature type="compositionally biased region" description="Polar residues" evidence="1">
    <location>
        <begin position="40"/>
        <end position="50"/>
    </location>
</feature>
<dbReference type="AlphaFoldDB" id="A0A1D9PU55"/>
<evidence type="ECO:0000313" key="2">
    <source>
        <dbReference type="EMBL" id="APA06248.1"/>
    </source>
</evidence>
<feature type="region of interest" description="Disordered" evidence="1">
    <location>
        <begin position="1"/>
        <end position="99"/>
    </location>
</feature>
<accession>A0A1D9PU55</accession>
<feature type="compositionally biased region" description="Basic and acidic residues" evidence="1">
    <location>
        <begin position="7"/>
        <end position="17"/>
    </location>
</feature>
<dbReference type="OrthoDB" id="3552478at2759"/>
<feature type="compositionally biased region" description="Basic and acidic residues" evidence="1">
    <location>
        <begin position="74"/>
        <end position="87"/>
    </location>
</feature>
<evidence type="ECO:0000313" key="3">
    <source>
        <dbReference type="Proteomes" id="UP000177798"/>
    </source>
</evidence>
<gene>
    <name evidence="2" type="ORF">sscle_01g010180</name>
</gene>
<dbReference type="RefSeq" id="XP_001597065.1">
    <property type="nucleotide sequence ID" value="XM_001597015.1"/>
</dbReference>
<feature type="compositionally biased region" description="Low complexity" evidence="1">
    <location>
        <begin position="29"/>
        <end position="39"/>
    </location>
</feature>
<protein>
    <submittedName>
        <fullName evidence="2">Uncharacterized protein</fullName>
    </submittedName>
</protein>
<organism evidence="2 3">
    <name type="scientific">Sclerotinia sclerotiorum (strain ATCC 18683 / 1980 / Ss-1)</name>
    <name type="common">White mold</name>
    <name type="synonym">Whetzelinia sclerotiorum</name>
    <dbReference type="NCBI Taxonomy" id="665079"/>
    <lineage>
        <taxon>Eukaryota</taxon>
        <taxon>Fungi</taxon>
        <taxon>Dikarya</taxon>
        <taxon>Ascomycota</taxon>
        <taxon>Pezizomycotina</taxon>
        <taxon>Leotiomycetes</taxon>
        <taxon>Helotiales</taxon>
        <taxon>Sclerotiniaceae</taxon>
        <taxon>Sclerotinia</taxon>
    </lineage>
</organism>
<evidence type="ECO:0000256" key="1">
    <source>
        <dbReference type="SAM" id="MobiDB-lite"/>
    </source>
</evidence>
<dbReference type="OMA" id="FFARANR"/>
<proteinExistence type="predicted"/>
<sequence length="159" mass="17993">MPNERNLPSKEIQKSKSDPQTILDENKPSSSSSDIIMSDENWNYETQTKDSLMFDGSYATNTQSSTTTSHHPSSKPEHPASSSDKRYVPTPRRYRGILDPRDAAEDAAFFARANRRYRQGIENAFRENERKTGEKIFGSAERKKVVLKDEGSCGFFSCS</sequence>
<dbReference type="Proteomes" id="UP000177798">
    <property type="component" value="Chromosome 1"/>
</dbReference>
<dbReference type="VEuPathDB" id="FungiDB:sscle_01g010180"/>